<dbReference type="Gene3D" id="3.20.20.70">
    <property type="entry name" value="Aldolase class I"/>
    <property type="match status" value="1"/>
</dbReference>
<dbReference type="UniPathway" id="UPA00053">
    <property type="reaction ID" value="UER00084"/>
</dbReference>
<evidence type="ECO:0000259" key="10">
    <source>
        <dbReference type="Pfam" id="PF00793"/>
    </source>
</evidence>
<dbReference type="NCBIfam" id="TIGR00034">
    <property type="entry name" value="aroFGH"/>
    <property type="match status" value="1"/>
</dbReference>
<dbReference type="Pfam" id="PF00793">
    <property type="entry name" value="DAHP_synth_1"/>
    <property type="match status" value="1"/>
</dbReference>
<dbReference type="InterPro" id="IPR006218">
    <property type="entry name" value="DAHP1/KDSA"/>
</dbReference>
<comment type="function">
    <text evidence="1 8">Stereospecific condensation of phosphoenolpyruvate (PEP) and D-erythrose-4-phosphate (E4P) giving rise to 3-deoxy-D-arabino-heptulosonate-7-phosphate (DAHP).</text>
</comment>
<keyword evidence="6 8" id="KW-0057">Aromatic amino acid biosynthesis</keyword>
<evidence type="ECO:0000256" key="5">
    <source>
        <dbReference type="ARBA" id="ARBA00022679"/>
    </source>
</evidence>
<dbReference type="PANTHER" id="PTHR21225">
    <property type="entry name" value="PHOSPHO-2-DEHYDRO-3-DEOXYHEPTONATE ALDOLASE DAHP SYNTHETASE"/>
    <property type="match status" value="1"/>
</dbReference>
<accession>A0A344UMG7</accession>
<evidence type="ECO:0000256" key="9">
    <source>
        <dbReference type="SAM" id="MobiDB-lite"/>
    </source>
</evidence>
<evidence type="ECO:0000313" key="11">
    <source>
        <dbReference type="EMBL" id="AXE36465.1"/>
    </source>
</evidence>
<comment type="pathway">
    <text evidence="2 8">Metabolic intermediate biosynthesis; chorismate biosynthesis; chorismate from D-erythrose 4-phosphate and phosphoenolpyruvate: step 1/7.</text>
</comment>
<dbReference type="GO" id="GO:0008652">
    <property type="term" value="P:amino acid biosynthetic process"/>
    <property type="evidence" value="ECO:0007669"/>
    <property type="project" value="UniProtKB-KW"/>
</dbReference>
<evidence type="ECO:0000256" key="3">
    <source>
        <dbReference type="ARBA" id="ARBA00007985"/>
    </source>
</evidence>
<name>A0A344UMG7_9NEIS</name>
<evidence type="ECO:0000313" key="12">
    <source>
        <dbReference type="Proteomes" id="UP000252038"/>
    </source>
</evidence>
<dbReference type="EMBL" id="CP029554">
    <property type="protein sequence ID" value="AXE36465.1"/>
    <property type="molecule type" value="Genomic_DNA"/>
</dbReference>
<sequence>MTTLARPEYGLLAPEHGHASPPSSQADYRAMASPAELLRSLPAGPRASASVHSGREAVKRVLNGADPRWLVVVGPCSIHDPRAGLDYAARLAELAAELDDTLLIVMRAYFEKPRTSVGWKGLINDPYMDDSYCVDEGMHIARRFLLAAAELGLPLAGEALDPMSPLYLADLYSWMAIGARTTESQIHRELASALDSAVGFKNSTDGTLDAALNAIVSASAPHAYLGMGKDGRVAVVNSRGNPNGHLVLRGGGGRPNYDSVSVALAEQAMKKHDIPPAIMVDCAHANSWKQHTLQPRVLADAVSQIRHGNRSIRAFMLESFIEPGNQPIPADLAQLRYGCSVTDPCVDWRTTADILRDARAKLRPLLDI</sequence>
<dbReference type="Proteomes" id="UP000252038">
    <property type="component" value="Chromosome"/>
</dbReference>
<feature type="domain" description="DAHP synthetase I/KDSA" evidence="10">
    <location>
        <begin position="60"/>
        <end position="354"/>
    </location>
</feature>
<feature type="region of interest" description="Disordered" evidence="9">
    <location>
        <begin position="1"/>
        <end position="27"/>
    </location>
</feature>
<keyword evidence="5 8" id="KW-0808">Transferase</keyword>
<evidence type="ECO:0000256" key="2">
    <source>
        <dbReference type="ARBA" id="ARBA00004688"/>
    </source>
</evidence>
<gene>
    <name evidence="11" type="ORF">DK843_20495</name>
</gene>
<dbReference type="SUPFAM" id="SSF51569">
    <property type="entry name" value="Aldolase"/>
    <property type="match status" value="1"/>
</dbReference>
<keyword evidence="4 8" id="KW-0028">Amino-acid biosynthesis</keyword>
<evidence type="ECO:0000256" key="6">
    <source>
        <dbReference type="ARBA" id="ARBA00023141"/>
    </source>
</evidence>
<dbReference type="GO" id="GO:0009423">
    <property type="term" value="P:chorismate biosynthetic process"/>
    <property type="evidence" value="ECO:0007669"/>
    <property type="project" value="UniProtKB-UniPathway"/>
</dbReference>
<reference evidence="11 12" key="1">
    <citation type="submission" date="2018-05" db="EMBL/GenBank/DDBJ databases">
        <title>Genome sequencing, assembly and analysis of the novel insecticidal bacterium, Chromobacterium phragmitis.</title>
        <authorList>
            <person name="Sparks M.E."/>
            <person name="Blackburn M.B."/>
            <person name="Gundersen-Rindal D.E."/>
        </authorList>
    </citation>
    <scope>NUCLEOTIDE SEQUENCE [LARGE SCALE GENOMIC DNA]</scope>
    <source>
        <strain evidence="11">IIBBL 274-1</strain>
    </source>
</reference>
<evidence type="ECO:0000256" key="4">
    <source>
        <dbReference type="ARBA" id="ARBA00022605"/>
    </source>
</evidence>
<dbReference type="NCBIfam" id="NF009395">
    <property type="entry name" value="PRK12755.1"/>
    <property type="match status" value="1"/>
</dbReference>
<dbReference type="InterPro" id="IPR013785">
    <property type="entry name" value="Aldolase_TIM"/>
</dbReference>
<dbReference type="PIRSF" id="PIRSF001361">
    <property type="entry name" value="DAHP_synthase"/>
    <property type="match status" value="1"/>
</dbReference>
<dbReference type="AlphaFoldDB" id="A0A344UMG7"/>
<dbReference type="PANTHER" id="PTHR21225:SF10">
    <property type="entry name" value="PHOSPHO-2-DEHYDRO-3-DEOXYHEPTONATE ALDOLASE, TYR-SENSITIVE"/>
    <property type="match status" value="1"/>
</dbReference>
<dbReference type="InterPro" id="IPR006219">
    <property type="entry name" value="DAHP_synth_1"/>
</dbReference>
<dbReference type="KEGG" id="chrb:DK843_20495"/>
<proteinExistence type="inferred from homology"/>
<dbReference type="EC" id="2.5.1.54" evidence="8"/>
<organism evidence="11 12">
    <name type="scientific">Chromobacterium phragmitis</name>
    <dbReference type="NCBI Taxonomy" id="2202141"/>
    <lineage>
        <taxon>Bacteria</taxon>
        <taxon>Pseudomonadati</taxon>
        <taxon>Pseudomonadota</taxon>
        <taxon>Betaproteobacteria</taxon>
        <taxon>Neisseriales</taxon>
        <taxon>Chromobacteriaceae</taxon>
        <taxon>Chromobacterium</taxon>
    </lineage>
</organism>
<dbReference type="RefSeq" id="WP_114074203.1">
    <property type="nucleotide sequence ID" value="NZ_CP029554.1"/>
</dbReference>
<dbReference type="GO" id="GO:0005737">
    <property type="term" value="C:cytoplasm"/>
    <property type="evidence" value="ECO:0007669"/>
    <property type="project" value="TreeGrafter"/>
</dbReference>
<comment type="catalytic activity">
    <reaction evidence="7 8">
        <text>D-erythrose 4-phosphate + phosphoenolpyruvate + H2O = 7-phospho-2-dehydro-3-deoxy-D-arabino-heptonate + phosphate</text>
        <dbReference type="Rhea" id="RHEA:14717"/>
        <dbReference type="ChEBI" id="CHEBI:15377"/>
        <dbReference type="ChEBI" id="CHEBI:16897"/>
        <dbReference type="ChEBI" id="CHEBI:43474"/>
        <dbReference type="ChEBI" id="CHEBI:58394"/>
        <dbReference type="ChEBI" id="CHEBI:58702"/>
        <dbReference type="EC" id="2.5.1.54"/>
    </reaction>
</comment>
<evidence type="ECO:0000256" key="7">
    <source>
        <dbReference type="ARBA" id="ARBA00047508"/>
    </source>
</evidence>
<dbReference type="GO" id="GO:0003849">
    <property type="term" value="F:3-deoxy-7-phosphoheptulonate synthase activity"/>
    <property type="evidence" value="ECO:0007669"/>
    <property type="project" value="UniProtKB-EC"/>
</dbReference>
<evidence type="ECO:0000256" key="8">
    <source>
        <dbReference type="PIRNR" id="PIRNR001361"/>
    </source>
</evidence>
<evidence type="ECO:0000256" key="1">
    <source>
        <dbReference type="ARBA" id="ARBA00003726"/>
    </source>
</evidence>
<dbReference type="GO" id="GO:0009073">
    <property type="term" value="P:aromatic amino acid family biosynthetic process"/>
    <property type="evidence" value="ECO:0007669"/>
    <property type="project" value="UniProtKB-KW"/>
</dbReference>
<protein>
    <recommendedName>
        <fullName evidence="8">Phospho-2-dehydro-3-deoxyheptonate aldolase</fullName>
        <ecNumber evidence="8">2.5.1.54</ecNumber>
    </recommendedName>
</protein>
<comment type="similarity">
    <text evidence="3 8">Belongs to the class-I DAHP synthase family.</text>
</comment>